<feature type="region of interest" description="Disordered" evidence="5">
    <location>
        <begin position="1"/>
        <end position="41"/>
    </location>
</feature>
<dbReference type="Gene3D" id="3.40.395.10">
    <property type="entry name" value="Adenoviral Proteinase, Chain A"/>
    <property type="match status" value="1"/>
</dbReference>
<keyword evidence="4" id="KW-0788">Thiol protease</keyword>
<dbReference type="PANTHER" id="PTHR46915">
    <property type="entry name" value="UBIQUITIN-LIKE PROTEASE 4-RELATED"/>
    <property type="match status" value="1"/>
</dbReference>
<accession>A0AAD8IPL4</accession>
<comment type="similarity">
    <text evidence="1">Belongs to the peptidase C48 family.</text>
</comment>
<evidence type="ECO:0000313" key="8">
    <source>
        <dbReference type="Proteomes" id="UP001237642"/>
    </source>
</evidence>
<keyword evidence="2" id="KW-0645">Protease</keyword>
<sequence length="551" mass="63459">MFHRIGKRSSNRLRNRPKTSASKGSTVRRRQKSQTENKNCDAEEQLTTKDFDEYRRAFWKTLLRGKTKACECIDPLWFVAYKNNSKATAMKWISRDNVFKNQYLFIPMCQSSHWNLLVLCNLGQKLESERSPCILLLDSLHAADPKRLEPEIRDFVKDIYKSQKIKEFDVVSDFPFKVPKVPQQKDGVRCGHYVLYYIYKFIMSCPENFNVNKDYPSFLDKNCFTDSEFETFCESLPSLVAQMLLEAEYISDKEVDNEEEFAKGEKTGFVKNVESENDSLQFPPVFEPFDALRALVLYSPDSSQEKPNTVLPLVSCANNDTPEAVEEIPIEKKNDKENSVSVITKTDFQCQEKTTKRKLKIKVRKERSSFIIETNDRAVEERTNAEPQAQEVRRQKKRDHKKLEEKRKSPRLMTVNAKSNDETTTNANGGKNKKASFTINDDSDSDFEETLPRKRGTTVGEKSQGKKRKNSVKAEQKNGKKQKIEKPKNESEKVPGMPKKLLIRAYPSTFSKVIDGLSNAQKEWVSKVGFGSLLSFSLRAIPHEIGINVVW</sequence>
<dbReference type="InterPro" id="IPR038765">
    <property type="entry name" value="Papain-like_cys_pep_sf"/>
</dbReference>
<gene>
    <name evidence="7" type="ORF">POM88_016781</name>
</gene>
<evidence type="ECO:0000256" key="5">
    <source>
        <dbReference type="SAM" id="MobiDB-lite"/>
    </source>
</evidence>
<keyword evidence="3" id="KW-0378">Hydrolase</keyword>
<organism evidence="7 8">
    <name type="scientific">Heracleum sosnowskyi</name>
    <dbReference type="NCBI Taxonomy" id="360622"/>
    <lineage>
        <taxon>Eukaryota</taxon>
        <taxon>Viridiplantae</taxon>
        <taxon>Streptophyta</taxon>
        <taxon>Embryophyta</taxon>
        <taxon>Tracheophyta</taxon>
        <taxon>Spermatophyta</taxon>
        <taxon>Magnoliopsida</taxon>
        <taxon>eudicotyledons</taxon>
        <taxon>Gunneridae</taxon>
        <taxon>Pentapetalae</taxon>
        <taxon>asterids</taxon>
        <taxon>campanulids</taxon>
        <taxon>Apiales</taxon>
        <taxon>Apiaceae</taxon>
        <taxon>Apioideae</taxon>
        <taxon>apioid superclade</taxon>
        <taxon>Tordylieae</taxon>
        <taxon>Tordyliinae</taxon>
        <taxon>Heracleum</taxon>
    </lineage>
</organism>
<keyword evidence="8" id="KW-1185">Reference proteome</keyword>
<dbReference type="AlphaFoldDB" id="A0AAD8IPL4"/>
<evidence type="ECO:0000256" key="3">
    <source>
        <dbReference type="ARBA" id="ARBA00022801"/>
    </source>
</evidence>
<dbReference type="GO" id="GO:0008234">
    <property type="term" value="F:cysteine-type peptidase activity"/>
    <property type="evidence" value="ECO:0007669"/>
    <property type="project" value="UniProtKB-KW"/>
</dbReference>
<reference evidence="7" key="1">
    <citation type="submission" date="2023-02" db="EMBL/GenBank/DDBJ databases">
        <title>Genome of toxic invasive species Heracleum sosnowskyi carries increased number of genes despite the absence of recent whole-genome duplications.</title>
        <authorList>
            <person name="Schelkunov M."/>
            <person name="Shtratnikova V."/>
            <person name="Makarenko M."/>
            <person name="Klepikova A."/>
            <person name="Omelchenko D."/>
            <person name="Novikova G."/>
            <person name="Obukhova E."/>
            <person name="Bogdanov V."/>
            <person name="Penin A."/>
            <person name="Logacheva M."/>
        </authorList>
    </citation>
    <scope>NUCLEOTIDE SEQUENCE</scope>
    <source>
        <strain evidence="7">Hsosn_3</strain>
        <tissue evidence="7">Leaf</tissue>
    </source>
</reference>
<dbReference type="InterPro" id="IPR003653">
    <property type="entry name" value="Peptidase_C48_C"/>
</dbReference>
<feature type="domain" description="Ubiquitin-like protease family profile" evidence="6">
    <location>
        <begin position="1"/>
        <end position="201"/>
    </location>
</feature>
<dbReference type="GO" id="GO:0006508">
    <property type="term" value="P:proteolysis"/>
    <property type="evidence" value="ECO:0007669"/>
    <property type="project" value="UniProtKB-KW"/>
</dbReference>
<dbReference type="PROSITE" id="PS50600">
    <property type="entry name" value="ULP_PROTEASE"/>
    <property type="match status" value="1"/>
</dbReference>
<proteinExistence type="inferred from homology"/>
<evidence type="ECO:0000256" key="1">
    <source>
        <dbReference type="ARBA" id="ARBA00005234"/>
    </source>
</evidence>
<dbReference type="PANTHER" id="PTHR46915:SF6">
    <property type="entry name" value="CYSTEINE PROTEINASES SUPERFAMILY PROTEIN"/>
    <property type="match status" value="1"/>
</dbReference>
<dbReference type="EMBL" id="JAUIZM010000004">
    <property type="protein sequence ID" value="KAK1388603.1"/>
    <property type="molecule type" value="Genomic_DNA"/>
</dbReference>
<name>A0AAD8IPL4_9APIA</name>
<dbReference type="GO" id="GO:0016926">
    <property type="term" value="P:protein desumoylation"/>
    <property type="evidence" value="ECO:0007669"/>
    <property type="project" value="UniProtKB-ARBA"/>
</dbReference>
<feature type="compositionally biased region" description="Basic residues" evidence="5">
    <location>
        <begin position="1"/>
        <end position="17"/>
    </location>
</feature>
<feature type="compositionally biased region" description="Polar residues" evidence="5">
    <location>
        <begin position="416"/>
        <end position="440"/>
    </location>
</feature>
<reference evidence="7" key="2">
    <citation type="submission" date="2023-05" db="EMBL/GenBank/DDBJ databases">
        <authorList>
            <person name="Schelkunov M.I."/>
        </authorList>
    </citation>
    <scope>NUCLEOTIDE SEQUENCE</scope>
    <source>
        <strain evidence="7">Hsosn_3</strain>
        <tissue evidence="7">Leaf</tissue>
    </source>
</reference>
<dbReference type="SUPFAM" id="SSF54001">
    <property type="entry name" value="Cysteine proteinases"/>
    <property type="match status" value="1"/>
</dbReference>
<evidence type="ECO:0000313" key="7">
    <source>
        <dbReference type="EMBL" id="KAK1388603.1"/>
    </source>
</evidence>
<dbReference type="Pfam" id="PF02902">
    <property type="entry name" value="Peptidase_C48"/>
    <property type="match status" value="1"/>
</dbReference>
<evidence type="ECO:0000256" key="2">
    <source>
        <dbReference type="ARBA" id="ARBA00022670"/>
    </source>
</evidence>
<protein>
    <recommendedName>
        <fullName evidence="6">Ubiquitin-like protease family profile domain-containing protein</fullName>
    </recommendedName>
</protein>
<evidence type="ECO:0000256" key="4">
    <source>
        <dbReference type="ARBA" id="ARBA00022807"/>
    </source>
</evidence>
<feature type="region of interest" description="Disordered" evidence="5">
    <location>
        <begin position="379"/>
        <end position="496"/>
    </location>
</feature>
<dbReference type="Proteomes" id="UP001237642">
    <property type="component" value="Unassembled WGS sequence"/>
</dbReference>
<evidence type="ECO:0000259" key="6">
    <source>
        <dbReference type="PROSITE" id="PS50600"/>
    </source>
</evidence>
<feature type="compositionally biased region" description="Basic and acidic residues" evidence="5">
    <location>
        <begin position="472"/>
        <end position="493"/>
    </location>
</feature>
<comment type="caution">
    <text evidence="7">The sequence shown here is derived from an EMBL/GenBank/DDBJ whole genome shotgun (WGS) entry which is preliminary data.</text>
</comment>